<feature type="non-terminal residue" evidence="1">
    <location>
        <position position="28"/>
    </location>
</feature>
<dbReference type="AlphaFoldDB" id="Q4SVA3"/>
<accession>Q4SVA3</accession>
<dbReference type="KEGG" id="tng:GSTEN00012080G001"/>
<proteinExistence type="predicted"/>
<protein>
    <submittedName>
        <fullName evidence="1">Chromosome undetermined SCAF13770, whole genome shotgun sequence</fullName>
    </submittedName>
</protein>
<reference evidence="1" key="2">
    <citation type="submission" date="2004-02" db="EMBL/GenBank/DDBJ databases">
        <authorList>
            <consortium name="Genoscope"/>
            <consortium name="Whitehead Institute Centre for Genome Research"/>
        </authorList>
    </citation>
    <scope>NUCLEOTIDE SEQUENCE</scope>
</reference>
<organism evidence="1">
    <name type="scientific">Tetraodon nigroviridis</name>
    <name type="common">Spotted green pufferfish</name>
    <name type="synonym">Chelonodon nigroviridis</name>
    <dbReference type="NCBI Taxonomy" id="99883"/>
    <lineage>
        <taxon>Eukaryota</taxon>
        <taxon>Metazoa</taxon>
        <taxon>Chordata</taxon>
        <taxon>Craniata</taxon>
        <taxon>Vertebrata</taxon>
        <taxon>Euteleostomi</taxon>
        <taxon>Actinopterygii</taxon>
        <taxon>Neopterygii</taxon>
        <taxon>Teleostei</taxon>
        <taxon>Neoteleostei</taxon>
        <taxon>Acanthomorphata</taxon>
        <taxon>Eupercaria</taxon>
        <taxon>Tetraodontiformes</taxon>
        <taxon>Tetradontoidea</taxon>
        <taxon>Tetraodontidae</taxon>
        <taxon>Tetraodon</taxon>
    </lineage>
</organism>
<gene>
    <name evidence="1" type="ORF">GSTENG00012080001</name>
</gene>
<reference evidence="1" key="1">
    <citation type="journal article" date="2004" name="Nature">
        <title>Genome duplication in the teleost fish Tetraodon nigroviridis reveals the early vertebrate proto-karyotype.</title>
        <authorList>
            <person name="Jaillon O."/>
            <person name="Aury J.-M."/>
            <person name="Brunet F."/>
            <person name="Petit J.-L."/>
            <person name="Stange-Thomann N."/>
            <person name="Mauceli E."/>
            <person name="Bouneau L."/>
            <person name="Fischer C."/>
            <person name="Ozouf-Costaz C."/>
            <person name="Bernot A."/>
            <person name="Nicaud S."/>
            <person name="Jaffe D."/>
            <person name="Fisher S."/>
            <person name="Lutfalla G."/>
            <person name="Dossat C."/>
            <person name="Segurens B."/>
            <person name="Dasilva C."/>
            <person name="Salanoubat M."/>
            <person name="Levy M."/>
            <person name="Boudet N."/>
            <person name="Castellano S."/>
            <person name="Anthouard V."/>
            <person name="Jubin C."/>
            <person name="Castelli V."/>
            <person name="Katinka M."/>
            <person name="Vacherie B."/>
            <person name="Biemont C."/>
            <person name="Skalli Z."/>
            <person name="Cattolico L."/>
            <person name="Poulain J."/>
            <person name="De Berardinis V."/>
            <person name="Cruaud C."/>
            <person name="Duprat S."/>
            <person name="Brottier P."/>
            <person name="Coutanceau J.-P."/>
            <person name="Gouzy J."/>
            <person name="Parra G."/>
            <person name="Lardier G."/>
            <person name="Chapple C."/>
            <person name="McKernan K.J."/>
            <person name="McEwan P."/>
            <person name="Bosak S."/>
            <person name="Kellis M."/>
            <person name="Volff J.-N."/>
            <person name="Guigo R."/>
            <person name="Zody M.C."/>
            <person name="Mesirov J."/>
            <person name="Lindblad-Toh K."/>
            <person name="Birren B."/>
            <person name="Nusbaum C."/>
            <person name="Kahn D."/>
            <person name="Robinson-Rechavi M."/>
            <person name="Laudet V."/>
            <person name="Schachter V."/>
            <person name="Quetier F."/>
            <person name="Saurin W."/>
            <person name="Scarpelli C."/>
            <person name="Wincker P."/>
            <person name="Lander E.S."/>
            <person name="Weissenbach J."/>
            <person name="Roest Crollius H."/>
        </authorList>
    </citation>
    <scope>NUCLEOTIDE SEQUENCE [LARGE SCALE GENOMIC DNA]</scope>
</reference>
<dbReference type="HOGENOM" id="CLU_1375084_0_0_1"/>
<feature type="non-terminal residue" evidence="1">
    <location>
        <position position="1"/>
    </location>
</feature>
<sequence length="28" mass="3250">RKCAKEWEEPHDCALYCIQTDGNHMIAS</sequence>
<dbReference type="EMBL" id="CAAE01013770">
    <property type="protein sequence ID" value="CAF95429.1"/>
    <property type="molecule type" value="Genomic_DNA"/>
</dbReference>
<evidence type="ECO:0000313" key="1">
    <source>
        <dbReference type="EMBL" id="CAF95429.1"/>
    </source>
</evidence>
<name>Q4SVA3_TETNG</name>